<dbReference type="Gene3D" id="3.90.1200.10">
    <property type="match status" value="1"/>
</dbReference>
<dbReference type="InterPro" id="IPR047175">
    <property type="entry name" value="CotS-like"/>
</dbReference>
<sequence length="354" mass="41164">MDKDRDKLTNHDQQARSEITLIMKSGWSDIDIVDIEDHTEQGYFGGVYCIKSTERSYALKKHPRSFKGKFDFHNQVSNFISNTGDVRYFPSTIPTESRELAVDEPETDSFWVLNEWVEGRDMRYRSRQENVDHHLPLIFRKVAQMHSQLASFPIGDDSVVDRSLSEHWVPEMLERFDLVSKGDSTRRIIDLTGIDSASLTRFMSMSDRFIEDMLQHDKPKYWDHNLTRTVIHGDLNLSHVFEASGDYVLVDIDRMKYGMRLDDLGNLISEAFLSCGQNTVLESLRTAEQVLPLTDVEKEDLTQYVKYGKIRQNFWLLNEILTRNDPMTSFPLQLEQEVANTVLLVENLEINDRT</sequence>
<gene>
    <name evidence="2" type="ORF">A2975_04390</name>
</gene>
<dbReference type="InterPro" id="IPR002575">
    <property type="entry name" value="Aminoglycoside_PTrfase"/>
</dbReference>
<evidence type="ECO:0000259" key="1">
    <source>
        <dbReference type="Pfam" id="PF01636"/>
    </source>
</evidence>
<dbReference type="PANTHER" id="PTHR39179:SF3">
    <property type="entry name" value="COTS-RELATED PROTEIN"/>
    <property type="match status" value="1"/>
</dbReference>
<evidence type="ECO:0000313" key="3">
    <source>
        <dbReference type="Proteomes" id="UP000178429"/>
    </source>
</evidence>
<dbReference type="SUPFAM" id="SSF56112">
    <property type="entry name" value="Protein kinase-like (PK-like)"/>
    <property type="match status" value="1"/>
</dbReference>
<proteinExistence type="predicted"/>
<dbReference type="EMBL" id="MGHL01000006">
    <property type="protein sequence ID" value="OGM70281.1"/>
    <property type="molecule type" value="Genomic_DNA"/>
</dbReference>
<evidence type="ECO:0000313" key="2">
    <source>
        <dbReference type="EMBL" id="OGM70281.1"/>
    </source>
</evidence>
<name>A0A1F8C1N7_9BACT</name>
<dbReference type="GO" id="GO:0042601">
    <property type="term" value="C:endospore-forming forespore"/>
    <property type="evidence" value="ECO:0007669"/>
    <property type="project" value="TreeGrafter"/>
</dbReference>
<dbReference type="PANTHER" id="PTHR39179">
    <property type="entry name" value="SPORE COAT PROTEIN I"/>
    <property type="match status" value="1"/>
</dbReference>
<comment type="caution">
    <text evidence="2">The sequence shown here is derived from an EMBL/GenBank/DDBJ whole genome shotgun (WGS) entry which is preliminary data.</text>
</comment>
<dbReference type="InterPro" id="IPR011009">
    <property type="entry name" value="Kinase-like_dom_sf"/>
</dbReference>
<dbReference type="AlphaFoldDB" id="A0A1F8C1N7"/>
<dbReference type="Pfam" id="PF01636">
    <property type="entry name" value="APH"/>
    <property type="match status" value="1"/>
</dbReference>
<accession>A0A1F8C1N7</accession>
<reference evidence="2 3" key="1">
    <citation type="journal article" date="2016" name="Nat. Commun.">
        <title>Thousands of microbial genomes shed light on interconnected biogeochemical processes in an aquifer system.</title>
        <authorList>
            <person name="Anantharaman K."/>
            <person name="Brown C.T."/>
            <person name="Hug L.A."/>
            <person name="Sharon I."/>
            <person name="Castelle C.J."/>
            <person name="Probst A.J."/>
            <person name="Thomas B.C."/>
            <person name="Singh A."/>
            <person name="Wilkins M.J."/>
            <person name="Karaoz U."/>
            <person name="Brodie E.L."/>
            <person name="Williams K.H."/>
            <person name="Hubbard S.S."/>
            <person name="Banfield J.F."/>
        </authorList>
    </citation>
    <scope>NUCLEOTIDE SEQUENCE [LARGE SCALE GENOMIC DNA]</scope>
</reference>
<dbReference type="STRING" id="1802525.A2975_04390"/>
<protein>
    <recommendedName>
        <fullName evidence="1">Aminoglycoside phosphotransferase domain-containing protein</fullName>
    </recommendedName>
</protein>
<feature type="domain" description="Aminoglycoside phosphotransferase" evidence="1">
    <location>
        <begin position="48"/>
        <end position="269"/>
    </location>
</feature>
<organism evidence="2 3">
    <name type="scientific">Candidatus Woesebacteria bacterium RIFCSPLOWO2_01_FULL_44_14</name>
    <dbReference type="NCBI Taxonomy" id="1802525"/>
    <lineage>
        <taxon>Bacteria</taxon>
        <taxon>Candidatus Woeseibacteriota</taxon>
    </lineage>
</organism>
<dbReference type="Proteomes" id="UP000178429">
    <property type="component" value="Unassembled WGS sequence"/>
</dbReference>